<organism evidence="2 3">
    <name type="scientific">Stratiformator vulcanicus</name>
    <dbReference type="NCBI Taxonomy" id="2527980"/>
    <lineage>
        <taxon>Bacteria</taxon>
        <taxon>Pseudomonadati</taxon>
        <taxon>Planctomycetota</taxon>
        <taxon>Planctomycetia</taxon>
        <taxon>Planctomycetales</taxon>
        <taxon>Planctomycetaceae</taxon>
        <taxon>Stratiformator</taxon>
    </lineage>
</organism>
<keyword evidence="3" id="KW-1185">Reference proteome</keyword>
<evidence type="ECO:0008006" key="4">
    <source>
        <dbReference type="Google" id="ProtNLM"/>
    </source>
</evidence>
<reference evidence="2 3" key="1">
    <citation type="submission" date="2019-02" db="EMBL/GenBank/DDBJ databases">
        <title>Deep-cultivation of Planctomycetes and their phenomic and genomic characterization uncovers novel biology.</title>
        <authorList>
            <person name="Wiegand S."/>
            <person name="Jogler M."/>
            <person name="Boedeker C."/>
            <person name="Pinto D."/>
            <person name="Vollmers J."/>
            <person name="Rivas-Marin E."/>
            <person name="Kohn T."/>
            <person name="Peeters S.H."/>
            <person name="Heuer A."/>
            <person name="Rast P."/>
            <person name="Oberbeckmann S."/>
            <person name="Bunk B."/>
            <person name="Jeske O."/>
            <person name="Meyerdierks A."/>
            <person name="Storesund J.E."/>
            <person name="Kallscheuer N."/>
            <person name="Luecker S."/>
            <person name="Lage O.M."/>
            <person name="Pohl T."/>
            <person name="Merkel B.J."/>
            <person name="Hornburger P."/>
            <person name="Mueller R.-W."/>
            <person name="Bruemmer F."/>
            <person name="Labrenz M."/>
            <person name="Spormann A.M."/>
            <person name="Op den Camp H."/>
            <person name="Overmann J."/>
            <person name="Amann R."/>
            <person name="Jetten M.S.M."/>
            <person name="Mascher T."/>
            <person name="Medema M.H."/>
            <person name="Devos D.P."/>
            <person name="Kaster A.-K."/>
            <person name="Ovreas L."/>
            <person name="Rohde M."/>
            <person name="Galperin M.Y."/>
            <person name="Jogler C."/>
        </authorList>
    </citation>
    <scope>NUCLEOTIDE SEQUENCE [LARGE SCALE GENOMIC DNA]</scope>
    <source>
        <strain evidence="2 3">Pan189</strain>
    </source>
</reference>
<dbReference type="RefSeq" id="WP_145362147.1">
    <property type="nucleotide sequence ID" value="NZ_CP036268.1"/>
</dbReference>
<proteinExistence type="predicted"/>
<gene>
    <name evidence="2" type="ORF">Pan189_02400</name>
</gene>
<dbReference type="Proteomes" id="UP000317318">
    <property type="component" value="Chromosome"/>
</dbReference>
<name>A0A517QWC1_9PLAN</name>
<dbReference type="AlphaFoldDB" id="A0A517QWC1"/>
<dbReference type="KEGG" id="svp:Pan189_02400"/>
<feature type="chain" id="PRO_5022188936" description="MORN repeat protein" evidence="1">
    <location>
        <begin position="30"/>
        <end position="135"/>
    </location>
</feature>
<protein>
    <recommendedName>
        <fullName evidence="4">MORN repeat protein</fullName>
    </recommendedName>
</protein>
<dbReference type="EMBL" id="CP036268">
    <property type="protein sequence ID" value="QDT35887.1"/>
    <property type="molecule type" value="Genomic_DNA"/>
</dbReference>
<sequence length="135" mass="14851" precursor="true">MRIVCCREVLAAVCVAAILSAGSVSVGVAADDKPSYTGQWKNFKYGTSGPLTCTFLEQDGEKWKAEFTGKFKGEPFRYPATFSANEQDGGMAFKGETILDGDKYEWYGGLKDGKIAGRFKSLKGYYGEFHLKKDD</sequence>
<keyword evidence="1" id="KW-0732">Signal</keyword>
<accession>A0A517QWC1</accession>
<evidence type="ECO:0000313" key="2">
    <source>
        <dbReference type="EMBL" id="QDT35887.1"/>
    </source>
</evidence>
<evidence type="ECO:0000313" key="3">
    <source>
        <dbReference type="Proteomes" id="UP000317318"/>
    </source>
</evidence>
<feature type="signal peptide" evidence="1">
    <location>
        <begin position="1"/>
        <end position="29"/>
    </location>
</feature>
<dbReference type="OrthoDB" id="215081at2"/>
<evidence type="ECO:0000256" key="1">
    <source>
        <dbReference type="SAM" id="SignalP"/>
    </source>
</evidence>